<sequence length="483" mass="53126">MLTGALSVAAISFQSCGDDWLDLKPEGRPVGDEVTVGGFEAQAFGLYAGLREQGGVSDFTYVWTHAIRADDNEKGSTASDAAADGNVFNNFAYSASNGHIGGNWNGHYKIIYDANELINDAAESGDTSAGTAINVAEAKVIRAYCFFELRRDYGEVPLNLKTIDVPADEVAAKNTIAQVDAQIIKDLLESKDILPGQWPSAYLGRATSGLANTLLAKLYLYQKDYTKSLQFADAVINSNVYMLNPSYDTEFTLDGNNSKESIFEVQMTYDFPKKYTNNFFESQGVRGSGEWDLGWGFNVPSLGLVGAYEPGDLRKKTSILVSGGPDIYNSPNLVLPDSPPLAQKYWNGKAYTRPAERVKYATGKNYWENIKFIRYADVLLIAAEASNELGQSATAAMHLNKIRARAGLSNTTAADQGSLRNAIKQERRVEFGMEFERFYDLVRWQDANTVLASLGYTDRNKYFPIPQGAIDKSQGVLIQNPNY</sequence>
<dbReference type="Proteomes" id="UP000270036">
    <property type="component" value="Chromosome"/>
</dbReference>
<keyword evidence="3" id="KW-0732">Signal</keyword>
<dbReference type="Pfam" id="PF14322">
    <property type="entry name" value="SusD-like_3"/>
    <property type="match status" value="1"/>
</dbReference>
<dbReference type="Proteomes" id="UP000028349">
    <property type="component" value="Unassembled WGS sequence"/>
</dbReference>
<dbReference type="Gene3D" id="1.25.40.390">
    <property type="match status" value="1"/>
</dbReference>
<evidence type="ECO:0000313" key="8">
    <source>
        <dbReference type="EMBL" id="KEY19348.1"/>
    </source>
</evidence>
<dbReference type="InterPro" id="IPR011990">
    <property type="entry name" value="TPR-like_helical_dom_sf"/>
</dbReference>
<keyword evidence="5" id="KW-0998">Cell outer membrane</keyword>
<organism evidence="9 11">
    <name type="scientific">Kaistella antarctica</name>
    <dbReference type="NCBI Taxonomy" id="266748"/>
    <lineage>
        <taxon>Bacteria</taxon>
        <taxon>Pseudomonadati</taxon>
        <taxon>Bacteroidota</taxon>
        <taxon>Flavobacteriia</taxon>
        <taxon>Flavobacteriales</taxon>
        <taxon>Weeksellaceae</taxon>
        <taxon>Chryseobacterium group</taxon>
        <taxon>Kaistella</taxon>
    </lineage>
</organism>
<evidence type="ECO:0000259" key="6">
    <source>
        <dbReference type="Pfam" id="PF07980"/>
    </source>
</evidence>
<dbReference type="SUPFAM" id="SSF48452">
    <property type="entry name" value="TPR-like"/>
    <property type="match status" value="1"/>
</dbReference>
<evidence type="ECO:0000313" key="9">
    <source>
        <dbReference type="EMBL" id="VEH98391.1"/>
    </source>
</evidence>
<feature type="domain" description="SusD-like N-terminal" evidence="7">
    <location>
        <begin position="87"/>
        <end position="220"/>
    </location>
</feature>
<proteinExistence type="inferred from homology"/>
<evidence type="ECO:0000256" key="4">
    <source>
        <dbReference type="ARBA" id="ARBA00023136"/>
    </source>
</evidence>
<evidence type="ECO:0000313" key="10">
    <source>
        <dbReference type="Proteomes" id="UP000028349"/>
    </source>
</evidence>
<accession>A0A448NPP8</accession>
<evidence type="ECO:0000256" key="5">
    <source>
        <dbReference type="ARBA" id="ARBA00023237"/>
    </source>
</evidence>
<feature type="domain" description="RagB/SusD" evidence="6">
    <location>
        <begin position="342"/>
        <end position="483"/>
    </location>
</feature>
<dbReference type="CDD" id="cd08977">
    <property type="entry name" value="SusD"/>
    <property type="match status" value="1"/>
</dbReference>
<reference evidence="9 11" key="2">
    <citation type="submission" date="2018-12" db="EMBL/GenBank/DDBJ databases">
        <authorList>
            <consortium name="Pathogen Informatics"/>
        </authorList>
    </citation>
    <scope>NUCLEOTIDE SEQUENCE [LARGE SCALE GENOMIC DNA]</scope>
    <source>
        <strain evidence="9 11">NCTC13489</strain>
    </source>
</reference>
<evidence type="ECO:0000259" key="7">
    <source>
        <dbReference type="Pfam" id="PF14322"/>
    </source>
</evidence>
<dbReference type="AlphaFoldDB" id="A0A448NPP8"/>
<reference evidence="8 10" key="1">
    <citation type="submission" date="2014-07" db="EMBL/GenBank/DDBJ databases">
        <authorList>
            <person name="Pisani N.G."/>
            <person name="Newman J.D."/>
        </authorList>
    </citation>
    <scope>NUCLEOTIDE SEQUENCE [LARGE SCALE GENOMIC DNA]</scope>
    <source>
        <strain evidence="8 10">LMG 24720</strain>
    </source>
</reference>
<dbReference type="STRING" id="266748.HY04_13160"/>
<dbReference type="KEGG" id="cant:NCTC13489_00949"/>
<dbReference type="Pfam" id="PF07980">
    <property type="entry name" value="SusD_RagB"/>
    <property type="match status" value="1"/>
</dbReference>
<dbReference type="InterPro" id="IPR012944">
    <property type="entry name" value="SusD_RagB_dom"/>
</dbReference>
<comment type="subcellular location">
    <subcellularLocation>
        <location evidence="1">Cell outer membrane</location>
    </subcellularLocation>
</comment>
<name>A0A448NPP8_9FLAO</name>
<dbReference type="EMBL" id="JPEP01000002">
    <property type="protein sequence ID" value="KEY19348.1"/>
    <property type="molecule type" value="Genomic_DNA"/>
</dbReference>
<dbReference type="EMBL" id="LR134441">
    <property type="protein sequence ID" value="VEH98391.1"/>
    <property type="molecule type" value="Genomic_DNA"/>
</dbReference>
<evidence type="ECO:0000313" key="11">
    <source>
        <dbReference type="Proteomes" id="UP000270036"/>
    </source>
</evidence>
<gene>
    <name evidence="8" type="ORF">HY04_13160</name>
    <name evidence="9" type="ORF">NCTC13489_00949</name>
</gene>
<dbReference type="GO" id="GO:0009279">
    <property type="term" value="C:cell outer membrane"/>
    <property type="evidence" value="ECO:0007669"/>
    <property type="project" value="UniProtKB-SubCell"/>
</dbReference>
<evidence type="ECO:0000256" key="1">
    <source>
        <dbReference type="ARBA" id="ARBA00004442"/>
    </source>
</evidence>
<protein>
    <submittedName>
        <fullName evidence="9">SusD family</fullName>
    </submittedName>
</protein>
<comment type="similarity">
    <text evidence="2">Belongs to the SusD family.</text>
</comment>
<evidence type="ECO:0000256" key="2">
    <source>
        <dbReference type="ARBA" id="ARBA00006275"/>
    </source>
</evidence>
<dbReference type="InterPro" id="IPR033985">
    <property type="entry name" value="SusD-like_N"/>
</dbReference>
<keyword evidence="10" id="KW-1185">Reference proteome</keyword>
<keyword evidence="4" id="KW-0472">Membrane</keyword>
<evidence type="ECO:0000256" key="3">
    <source>
        <dbReference type="ARBA" id="ARBA00022729"/>
    </source>
</evidence>